<dbReference type="OrthoDB" id="9808024at2"/>
<accession>A0A174MP60</accession>
<dbReference type="RefSeq" id="WP_006873861.1">
    <property type="nucleotide sequence ID" value="NZ_CABIWA010000006.1"/>
</dbReference>
<dbReference type="Gene3D" id="3.40.50.1100">
    <property type="match status" value="2"/>
</dbReference>
<dbReference type="FunFam" id="3.40.50.1100:FF:000118">
    <property type="entry name" value="Related to CYS4-cystathionine beta-synthase"/>
    <property type="match status" value="1"/>
</dbReference>
<sequence length="309" mass="32147">MNIKDNLTQLIGDTPLMYLSNVQNARVAVKLEYFNPLGSVKDRAAFAMIADAEKRGALSPGALVVEPTSGNTGIGLAFVCAARGYRLVLTMPETMSAERRMLLAALGAELVLTSGAEGMAGAVKKAGEIAAAHPGAFMPRQFENPANPAIHEATTAREILRDTDGRVDLFVASFGTGGTVSGVGRALKAANPAIRVIGVEPAESPLVTEGRAGKHGIQGIGANFVPENLDRSVIDEIVTVATQDAIEASRRAARDSGLLVGVSSGAAIAAARRLAQRPENAGKLIVALCPDGGERYLSTGLYQTKEDEA</sequence>
<evidence type="ECO:0000313" key="15">
    <source>
        <dbReference type="EMBL" id="RGE68235.1"/>
    </source>
</evidence>
<evidence type="ECO:0000256" key="2">
    <source>
        <dbReference type="ARBA" id="ARBA00004962"/>
    </source>
</evidence>
<dbReference type="InterPro" id="IPR050214">
    <property type="entry name" value="Cys_Synth/Cystath_Beta-Synth"/>
</dbReference>
<comment type="pathway">
    <text evidence="2">Amino-acid biosynthesis; L-cysteine biosynthesis; L-cysteine from L-serine: step 2/2.</text>
</comment>
<evidence type="ECO:0000256" key="5">
    <source>
        <dbReference type="ARBA" id="ARBA00022605"/>
    </source>
</evidence>
<feature type="modified residue" description="N6-(pyridoxal phosphate)lysine" evidence="12">
    <location>
        <position position="41"/>
    </location>
</feature>
<evidence type="ECO:0000256" key="4">
    <source>
        <dbReference type="ARBA" id="ARBA00019371"/>
    </source>
</evidence>
<feature type="binding site" evidence="11">
    <location>
        <position position="71"/>
    </location>
    <ligand>
        <name>pyridoxal 5'-phosphate</name>
        <dbReference type="ChEBI" id="CHEBI:597326"/>
    </ligand>
</feature>
<dbReference type="InterPro" id="IPR001926">
    <property type="entry name" value="TrpB-like_PALP"/>
</dbReference>
<evidence type="ECO:0000256" key="11">
    <source>
        <dbReference type="PIRSR" id="PIRSR605856-50"/>
    </source>
</evidence>
<name>A0A174MP60_9FIRM</name>
<dbReference type="NCBIfam" id="TIGR01136">
    <property type="entry name" value="cysKM"/>
    <property type="match status" value="1"/>
</dbReference>
<dbReference type="Pfam" id="PF00291">
    <property type="entry name" value="PALP"/>
    <property type="match status" value="1"/>
</dbReference>
<dbReference type="UniPathway" id="UPA00136">
    <property type="reaction ID" value="UER00200"/>
</dbReference>
<dbReference type="InterPro" id="IPR005856">
    <property type="entry name" value="Cys_synth"/>
</dbReference>
<protein>
    <recommendedName>
        <fullName evidence="4">Cysteine synthase</fullName>
    </recommendedName>
    <alternativeName>
        <fullName evidence="9">O-acetylserine (thiol)-lyase</fullName>
    </alternativeName>
    <alternativeName>
        <fullName evidence="10">O-acetylserine sulfhydrylase</fullName>
    </alternativeName>
</protein>
<dbReference type="GeneID" id="72463120"/>
<dbReference type="Proteomes" id="UP000260828">
    <property type="component" value="Unassembled WGS sequence"/>
</dbReference>
<evidence type="ECO:0000259" key="13">
    <source>
        <dbReference type="Pfam" id="PF00291"/>
    </source>
</evidence>
<dbReference type="EMBL" id="QVME01000003">
    <property type="protein sequence ID" value="RGE68235.1"/>
    <property type="molecule type" value="Genomic_DNA"/>
</dbReference>
<evidence type="ECO:0000256" key="7">
    <source>
        <dbReference type="ARBA" id="ARBA00022898"/>
    </source>
</evidence>
<evidence type="ECO:0000313" key="17">
    <source>
        <dbReference type="Proteomes" id="UP000260828"/>
    </source>
</evidence>
<dbReference type="FunFam" id="3.40.50.1100:FF:000002">
    <property type="entry name" value="Cysteine synthase"/>
    <property type="match status" value="1"/>
</dbReference>
<evidence type="ECO:0000256" key="8">
    <source>
        <dbReference type="ARBA" id="ARBA00023192"/>
    </source>
</evidence>
<feature type="binding site" evidence="11">
    <location>
        <position position="263"/>
    </location>
    <ligand>
        <name>pyridoxal 5'-phosphate</name>
        <dbReference type="ChEBI" id="CHEBI:597326"/>
    </ligand>
</feature>
<keyword evidence="5" id="KW-0028">Amino-acid biosynthesis</keyword>
<feature type="domain" description="Tryptophan synthase beta chain-like PALP" evidence="13">
    <location>
        <begin position="8"/>
        <end position="290"/>
    </location>
</feature>
<evidence type="ECO:0000256" key="6">
    <source>
        <dbReference type="ARBA" id="ARBA00022679"/>
    </source>
</evidence>
<comment type="similarity">
    <text evidence="3">Belongs to the cysteine synthase/cystathionine beta-synthase family.</text>
</comment>
<keyword evidence="8" id="KW-0198">Cysteine biosynthesis</keyword>
<dbReference type="PANTHER" id="PTHR10314">
    <property type="entry name" value="CYSTATHIONINE BETA-SYNTHASE"/>
    <property type="match status" value="1"/>
</dbReference>
<evidence type="ECO:0000256" key="12">
    <source>
        <dbReference type="PIRSR" id="PIRSR605856-51"/>
    </source>
</evidence>
<evidence type="ECO:0000256" key="3">
    <source>
        <dbReference type="ARBA" id="ARBA00007103"/>
    </source>
</evidence>
<keyword evidence="6 14" id="KW-0808">Transferase</keyword>
<dbReference type="InterPro" id="IPR036052">
    <property type="entry name" value="TrpB-like_PALP_sf"/>
</dbReference>
<dbReference type="GO" id="GO:0004124">
    <property type="term" value="F:cysteine synthase activity"/>
    <property type="evidence" value="ECO:0007669"/>
    <property type="project" value="InterPro"/>
</dbReference>
<dbReference type="EMBL" id="CZBE01000003">
    <property type="protein sequence ID" value="CUP38113.1"/>
    <property type="molecule type" value="Genomic_DNA"/>
</dbReference>
<evidence type="ECO:0000313" key="16">
    <source>
        <dbReference type="Proteomes" id="UP000095765"/>
    </source>
</evidence>
<evidence type="ECO:0000313" key="14">
    <source>
        <dbReference type="EMBL" id="CUP38113.1"/>
    </source>
</evidence>
<feature type="binding site" evidence="11">
    <location>
        <begin position="175"/>
        <end position="179"/>
    </location>
    <ligand>
        <name>pyridoxal 5'-phosphate</name>
        <dbReference type="ChEBI" id="CHEBI:597326"/>
    </ligand>
</feature>
<reference evidence="15 17" key="2">
    <citation type="submission" date="2018-08" db="EMBL/GenBank/DDBJ databases">
        <title>A genome reference for cultivated species of the human gut microbiota.</title>
        <authorList>
            <person name="Zou Y."/>
            <person name="Xue W."/>
            <person name="Luo G."/>
        </authorList>
    </citation>
    <scope>NUCLEOTIDE SEQUENCE [LARGE SCALE GENOMIC DNA]</scope>
    <source>
        <strain evidence="15 17">TF05-12AC</strain>
    </source>
</reference>
<dbReference type="NCBIfam" id="TIGR01139">
    <property type="entry name" value="cysK"/>
    <property type="match status" value="1"/>
</dbReference>
<dbReference type="SUPFAM" id="SSF53686">
    <property type="entry name" value="Tryptophan synthase beta subunit-like PLP-dependent enzymes"/>
    <property type="match status" value="1"/>
</dbReference>
<dbReference type="CDD" id="cd01561">
    <property type="entry name" value="CBS_like"/>
    <property type="match status" value="1"/>
</dbReference>
<keyword evidence="7 11" id="KW-0663">Pyridoxal phosphate</keyword>
<dbReference type="AlphaFoldDB" id="A0A174MP60"/>
<dbReference type="InterPro" id="IPR005859">
    <property type="entry name" value="CysK"/>
</dbReference>
<reference evidence="14 16" key="1">
    <citation type="submission" date="2015-09" db="EMBL/GenBank/DDBJ databases">
        <authorList>
            <consortium name="Pathogen Informatics"/>
        </authorList>
    </citation>
    <scope>NUCLEOTIDE SEQUENCE [LARGE SCALE GENOMIC DNA]</scope>
    <source>
        <strain evidence="14 16">2789STDY5834939</strain>
    </source>
</reference>
<organism evidence="14 16">
    <name type="scientific">Anaerotruncus colihominis</name>
    <dbReference type="NCBI Taxonomy" id="169435"/>
    <lineage>
        <taxon>Bacteria</taxon>
        <taxon>Bacillati</taxon>
        <taxon>Bacillota</taxon>
        <taxon>Clostridia</taxon>
        <taxon>Eubacteriales</taxon>
        <taxon>Oscillospiraceae</taxon>
        <taxon>Anaerotruncus</taxon>
    </lineage>
</organism>
<proteinExistence type="inferred from homology"/>
<dbReference type="Proteomes" id="UP000095765">
    <property type="component" value="Unassembled WGS sequence"/>
</dbReference>
<gene>
    <name evidence="14" type="primary">cysK1</name>
    <name evidence="15" type="synonym">cysK</name>
    <name evidence="15" type="ORF">DXC40_07775</name>
    <name evidence="14" type="ORF">ERS852551_00627</name>
</gene>
<evidence type="ECO:0000256" key="1">
    <source>
        <dbReference type="ARBA" id="ARBA00001933"/>
    </source>
</evidence>
<evidence type="ECO:0000256" key="9">
    <source>
        <dbReference type="ARBA" id="ARBA00030296"/>
    </source>
</evidence>
<evidence type="ECO:0000256" key="10">
    <source>
        <dbReference type="ARBA" id="ARBA00033075"/>
    </source>
</evidence>
<comment type="cofactor">
    <cofactor evidence="1 11">
        <name>pyridoxal 5'-phosphate</name>
        <dbReference type="ChEBI" id="CHEBI:597326"/>
    </cofactor>
</comment>
<dbReference type="GO" id="GO:0006535">
    <property type="term" value="P:cysteine biosynthetic process from serine"/>
    <property type="evidence" value="ECO:0007669"/>
    <property type="project" value="InterPro"/>
</dbReference>